<dbReference type="KEGG" id="bbel:109464891"/>
<evidence type="ECO:0000313" key="4">
    <source>
        <dbReference type="RefSeq" id="XP_019617545.1"/>
    </source>
</evidence>
<evidence type="ECO:0000256" key="1">
    <source>
        <dbReference type="ARBA" id="ARBA00022737"/>
    </source>
</evidence>
<evidence type="ECO:0000256" key="2">
    <source>
        <dbReference type="PROSITE-ProRule" id="PRU00504"/>
    </source>
</evidence>
<dbReference type="Pfam" id="PF01436">
    <property type="entry name" value="NHL"/>
    <property type="match status" value="2"/>
</dbReference>
<dbReference type="OrthoDB" id="27136at2759"/>
<feature type="repeat" description="NHL" evidence="2">
    <location>
        <begin position="147"/>
        <end position="190"/>
    </location>
</feature>
<organism evidence="3 4">
    <name type="scientific">Branchiostoma belcheri</name>
    <name type="common">Amphioxus</name>
    <dbReference type="NCBI Taxonomy" id="7741"/>
    <lineage>
        <taxon>Eukaryota</taxon>
        <taxon>Metazoa</taxon>
        <taxon>Chordata</taxon>
        <taxon>Cephalochordata</taxon>
        <taxon>Leptocardii</taxon>
        <taxon>Amphioxiformes</taxon>
        <taxon>Branchiostomatidae</taxon>
        <taxon>Branchiostoma</taxon>
    </lineage>
</organism>
<dbReference type="GO" id="GO:0061630">
    <property type="term" value="F:ubiquitin protein ligase activity"/>
    <property type="evidence" value="ECO:0007669"/>
    <property type="project" value="TreeGrafter"/>
</dbReference>
<dbReference type="InterPro" id="IPR050952">
    <property type="entry name" value="TRIM-NHL_E3_ligases"/>
</dbReference>
<dbReference type="InterPro" id="IPR001258">
    <property type="entry name" value="NHL_repeat"/>
</dbReference>
<dbReference type="CDD" id="cd05819">
    <property type="entry name" value="NHL"/>
    <property type="match status" value="1"/>
</dbReference>
<dbReference type="PROSITE" id="PS51125">
    <property type="entry name" value="NHL"/>
    <property type="match status" value="2"/>
</dbReference>
<dbReference type="Gene3D" id="2.120.10.30">
    <property type="entry name" value="TolB, C-terminal domain"/>
    <property type="match status" value="1"/>
</dbReference>
<reference evidence="4" key="1">
    <citation type="submission" date="2025-08" db="UniProtKB">
        <authorList>
            <consortium name="RefSeq"/>
        </authorList>
    </citation>
    <scope>IDENTIFICATION</scope>
    <source>
        <tissue evidence="4">Gonad</tissue>
    </source>
</reference>
<dbReference type="GO" id="GO:0000209">
    <property type="term" value="P:protein polyubiquitination"/>
    <property type="evidence" value="ECO:0007669"/>
    <property type="project" value="TreeGrafter"/>
</dbReference>
<dbReference type="PANTHER" id="PTHR24104:SF50">
    <property type="entry name" value="SMP-30_GLUCONOLACTONASE_LRE-LIKE REGION DOMAIN-CONTAINING PROTEIN"/>
    <property type="match status" value="1"/>
</dbReference>
<evidence type="ECO:0000313" key="3">
    <source>
        <dbReference type="Proteomes" id="UP000515135"/>
    </source>
</evidence>
<dbReference type="Proteomes" id="UP000515135">
    <property type="component" value="Unplaced"/>
</dbReference>
<dbReference type="RefSeq" id="XP_019617545.1">
    <property type="nucleotide sequence ID" value="XM_019761986.1"/>
</dbReference>
<sequence>MKGGFLRSFSLGNMEPSAVCMGHNDTLWVVLDRGSKFDIRQYSKEGHDLAKFTCSIKYKMVYGIAWHKLSDRIILTLAILGHRQDPVKVAWFSPTYTQESATCNVSTFGSEGGRFPQLVTVDQKGNIFVADHSNSRILKYDKNGVYLSSFGSKGRKPGNLYNPSGICVDSLGRVIVADFWNSQLEMFTAEGEHIHTIAYIKLPMQVATGGEGQLVVSNRYGFVTIFPKY</sequence>
<keyword evidence="3" id="KW-1185">Reference proteome</keyword>
<dbReference type="GeneID" id="109464891"/>
<name>A0A6P4XLR9_BRABE</name>
<keyword evidence="1" id="KW-0677">Repeat</keyword>
<accession>A0A6P4XLR9</accession>
<gene>
    <name evidence="4" type="primary">LOC109464891</name>
</gene>
<proteinExistence type="predicted"/>
<dbReference type="PANTHER" id="PTHR24104">
    <property type="entry name" value="E3 UBIQUITIN-PROTEIN LIGASE NHLRC1-RELATED"/>
    <property type="match status" value="1"/>
</dbReference>
<dbReference type="InterPro" id="IPR011042">
    <property type="entry name" value="6-blade_b-propeller_TolB-like"/>
</dbReference>
<dbReference type="AlphaFoldDB" id="A0A6P4XLR9"/>
<dbReference type="GO" id="GO:0043161">
    <property type="term" value="P:proteasome-mediated ubiquitin-dependent protein catabolic process"/>
    <property type="evidence" value="ECO:0007669"/>
    <property type="project" value="TreeGrafter"/>
</dbReference>
<feature type="repeat" description="NHL" evidence="2">
    <location>
        <begin position="102"/>
        <end position="143"/>
    </location>
</feature>
<dbReference type="SUPFAM" id="SSF101898">
    <property type="entry name" value="NHL repeat"/>
    <property type="match status" value="1"/>
</dbReference>
<protein>
    <submittedName>
        <fullName evidence="4">Protein lin-41-like</fullName>
    </submittedName>
</protein>